<organism evidence="1 2">
    <name type="scientific">Actinoplanes auranticolor</name>
    <dbReference type="NCBI Taxonomy" id="47988"/>
    <lineage>
        <taxon>Bacteria</taxon>
        <taxon>Bacillati</taxon>
        <taxon>Actinomycetota</taxon>
        <taxon>Actinomycetes</taxon>
        <taxon>Micromonosporales</taxon>
        <taxon>Micromonosporaceae</taxon>
        <taxon>Actinoplanes</taxon>
    </lineage>
</organism>
<protein>
    <submittedName>
        <fullName evidence="1">Uncharacterized protein</fullName>
    </submittedName>
</protein>
<keyword evidence="2" id="KW-1185">Reference proteome</keyword>
<dbReference type="EMBL" id="BOQL01000069">
    <property type="protein sequence ID" value="GIM77830.1"/>
    <property type="molecule type" value="Genomic_DNA"/>
</dbReference>
<gene>
    <name evidence="1" type="ORF">Aau02nite_77870</name>
</gene>
<evidence type="ECO:0000313" key="2">
    <source>
        <dbReference type="Proteomes" id="UP000681340"/>
    </source>
</evidence>
<reference evidence="1" key="1">
    <citation type="submission" date="2021-03" db="EMBL/GenBank/DDBJ databases">
        <title>Whole genome shotgun sequence of Actinoplanes auranticolor NBRC 12245.</title>
        <authorList>
            <person name="Komaki H."/>
            <person name="Tamura T."/>
        </authorList>
    </citation>
    <scope>NUCLEOTIDE SEQUENCE</scope>
    <source>
        <strain evidence="1">NBRC 12245</strain>
    </source>
</reference>
<sequence length="104" mass="11397">MYHVRVRVIRFVDDAWPGWVEAHLHEVDDSVVSLIDKVPVLDAGGRLAAGGELPVELELSCDLLDRTVDPAGRPTAVIRLHHGVADQAGRNVFRVAEPDLRGQS</sequence>
<name>A0A919VWQ6_9ACTN</name>
<dbReference type="Proteomes" id="UP000681340">
    <property type="component" value="Unassembled WGS sequence"/>
</dbReference>
<dbReference type="RefSeq" id="WP_212993610.1">
    <property type="nucleotide sequence ID" value="NZ_BAABEA010000033.1"/>
</dbReference>
<comment type="caution">
    <text evidence="1">The sequence shown here is derived from an EMBL/GenBank/DDBJ whole genome shotgun (WGS) entry which is preliminary data.</text>
</comment>
<proteinExistence type="predicted"/>
<dbReference type="AlphaFoldDB" id="A0A919VWQ6"/>
<accession>A0A919VWQ6</accession>
<evidence type="ECO:0000313" key="1">
    <source>
        <dbReference type="EMBL" id="GIM77830.1"/>
    </source>
</evidence>